<dbReference type="Gene3D" id="2.60.120.1440">
    <property type="match status" value="1"/>
</dbReference>
<gene>
    <name evidence="4" type="ORF">GM418_07375</name>
</gene>
<evidence type="ECO:0000256" key="1">
    <source>
        <dbReference type="SAM" id="Phobius"/>
    </source>
</evidence>
<feature type="domain" description="FecR protein" evidence="2">
    <location>
        <begin position="124"/>
        <end position="218"/>
    </location>
</feature>
<dbReference type="KEGG" id="mcos:GM418_07375"/>
<dbReference type="PANTHER" id="PTHR30273">
    <property type="entry name" value="PERIPLASMIC SIGNAL SENSOR AND SIGMA FACTOR ACTIVATOR FECR-RELATED"/>
    <property type="match status" value="1"/>
</dbReference>
<proteinExistence type="predicted"/>
<dbReference type="InterPro" id="IPR012373">
    <property type="entry name" value="Ferrdict_sens_TM"/>
</dbReference>
<sequence>MKKSNHHPDVLISKFLSGNLSPEEKIEFEAWLNASSDNKRTFQQSKKAWEISKNKLSPEDFERDKTKVLNTAQKQQSTQILRIRRQLILFKVAAILAIPVTFALSWYFMNKSGQLASDNLVTKVTAPKGHVAKCFLPDGTEVWVNTGSTLSYDTDLFNKKKREIHLSGEAYFEVVKNKTKPFCVKTPLANIKVTGTSFNVKAYPEEEIFEAVLAEGSIEMVLNNSSEQKINLVPGERAVFKKNVKGILIEKIEADFFTSWRNGEILFKDATLNDLVKELERIYDIQFYLKDPNLGEFRFRGMFSYNNNLIEALEKIKRTANIDYYIEHKEVWLYRN</sequence>
<keyword evidence="1" id="KW-0812">Transmembrane</keyword>
<feature type="domain" description="Protein FecR C-terminal" evidence="3">
    <location>
        <begin position="265"/>
        <end position="332"/>
    </location>
</feature>
<dbReference type="GO" id="GO:0016989">
    <property type="term" value="F:sigma factor antagonist activity"/>
    <property type="evidence" value="ECO:0007669"/>
    <property type="project" value="TreeGrafter"/>
</dbReference>
<protein>
    <submittedName>
        <fullName evidence="4">DUF4974 domain-containing protein</fullName>
    </submittedName>
</protein>
<organism evidence="4 5">
    <name type="scientific">Maribellus comscasis</name>
    <dbReference type="NCBI Taxonomy" id="2681766"/>
    <lineage>
        <taxon>Bacteria</taxon>
        <taxon>Pseudomonadati</taxon>
        <taxon>Bacteroidota</taxon>
        <taxon>Bacteroidia</taxon>
        <taxon>Marinilabiliales</taxon>
        <taxon>Prolixibacteraceae</taxon>
        <taxon>Maribellus</taxon>
    </lineage>
</organism>
<keyword evidence="1" id="KW-1133">Transmembrane helix</keyword>
<dbReference type="Pfam" id="PF04773">
    <property type="entry name" value="FecR"/>
    <property type="match status" value="1"/>
</dbReference>
<keyword evidence="5" id="KW-1185">Reference proteome</keyword>
<evidence type="ECO:0000313" key="5">
    <source>
        <dbReference type="Proteomes" id="UP000428260"/>
    </source>
</evidence>
<dbReference type="Pfam" id="PF16344">
    <property type="entry name" value="FecR_C"/>
    <property type="match status" value="1"/>
</dbReference>
<dbReference type="PANTHER" id="PTHR30273:SF2">
    <property type="entry name" value="PROTEIN FECR"/>
    <property type="match status" value="1"/>
</dbReference>
<dbReference type="InterPro" id="IPR032508">
    <property type="entry name" value="FecR_C"/>
</dbReference>
<reference evidence="4" key="1">
    <citation type="submission" date="2019-11" db="EMBL/GenBank/DDBJ databases">
        <authorList>
            <person name="Zheng R.K."/>
            <person name="Sun C.M."/>
        </authorList>
    </citation>
    <scope>NUCLEOTIDE SEQUENCE [LARGE SCALE GENOMIC DNA]</scope>
    <source>
        <strain evidence="4">WC007</strain>
    </source>
</reference>
<dbReference type="PIRSF" id="PIRSF018266">
    <property type="entry name" value="FecR"/>
    <property type="match status" value="1"/>
</dbReference>
<evidence type="ECO:0000259" key="2">
    <source>
        <dbReference type="Pfam" id="PF04773"/>
    </source>
</evidence>
<dbReference type="EMBL" id="CP046401">
    <property type="protein sequence ID" value="QGY43485.1"/>
    <property type="molecule type" value="Genomic_DNA"/>
</dbReference>
<feature type="transmembrane region" description="Helical" evidence="1">
    <location>
        <begin position="88"/>
        <end position="109"/>
    </location>
</feature>
<dbReference type="Proteomes" id="UP000428260">
    <property type="component" value="Chromosome"/>
</dbReference>
<name>A0A6I6JKW0_9BACT</name>
<keyword evidence="1" id="KW-0472">Membrane</keyword>
<dbReference type="AlphaFoldDB" id="A0A6I6JKW0"/>
<dbReference type="Gene3D" id="3.55.50.30">
    <property type="match status" value="1"/>
</dbReference>
<evidence type="ECO:0000259" key="3">
    <source>
        <dbReference type="Pfam" id="PF16344"/>
    </source>
</evidence>
<evidence type="ECO:0000313" key="4">
    <source>
        <dbReference type="EMBL" id="QGY43485.1"/>
    </source>
</evidence>
<accession>A0A6I6JKW0</accession>
<dbReference type="InterPro" id="IPR006860">
    <property type="entry name" value="FecR"/>
</dbReference>
<dbReference type="RefSeq" id="WP_158864663.1">
    <property type="nucleotide sequence ID" value="NZ_CP046401.1"/>
</dbReference>